<evidence type="ECO:0000313" key="3">
    <source>
        <dbReference type="EMBL" id="KYP61757.1"/>
    </source>
</evidence>
<dbReference type="Gramene" id="C.cajan_15804.t">
    <property type="protein sequence ID" value="C.cajan_15804.t.cds1"/>
    <property type="gene ID" value="C.cajan_15804"/>
</dbReference>
<reference evidence="2 4" key="1">
    <citation type="journal article" date="2012" name="Nat. Biotechnol.">
        <title>Draft genome sequence of pigeonpea (Cajanus cajan), an orphan legume crop of resource-poor farmers.</title>
        <authorList>
            <person name="Varshney R.K."/>
            <person name="Chen W."/>
            <person name="Li Y."/>
            <person name="Bharti A.K."/>
            <person name="Saxena R.K."/>
            <person name="Schlueter J.A."/>
            <person name="Donoghue M.T."/>
            <person name="Azam S."/>
            <person name="Fan G."/>
            <person name="Whaley A.M."/>
            <person name="Farmer A.D."/>
            <person name="Sheridan J."/>
            <person name="Iwata A."/>
            <person name="Tuteja R."/>
            <person name="Penmetsa R.V."/>
            <person name="Wu W."/>
            <person name="Upadhyaya H.D."/>
            <person name="Yang S.P."/>
            <person name="Shah T."/>
            <person name="Saxena K.B."/>
            <person name="Michael T."/>
            <person name="McCombie W.R."/>
            <person name="Yang B."/>
            <person name="Zhang G."/>
            <person name="Yang H."/>
            <person name="Wang J."/>
            <person name="Spillane C."/>
            <person name="Cook D.R."/>
            <person name="May G.D."/>
            <person name="Xu X."/>
            <person name="Jackson S.A."/>
        </authorList>
    </citation>
    <scope>NUCLEOTIDE SEQUENCE [LARGE SCALE GENOMIC DNA]</scope>
    <source>
        <strain evidence="4">cv. Asha</strain>
    </source>
</reference>
<protein>
    <submittedName>
        <fullName evidence="2">Uncharacterized protein</fullName>
    </submittedName>
</protein>
<evidence type="ECO:0000256" key="1">
    <source>
        <dbReference type="SAM" id="MobiDB-lite"/>
    </source>
</evidence>
<sequence>MAYESESQKECQDILDSIDDMHVLELLEKKRSHSFDHNGSIGASSKSMLPQVDGSNDDGLSSPHVGFSGTSSLVEINSEYKRASEYHVLHNTGTNTVSKDKRNKQWGSLPFSMIDKVNDVGEHATLLETHPFESETGDSAHSDCLNTNEVRNSACIIRNNDKDTSDSNCSL</sequence>
<organism evidence="2 4">
    <name type="scientific">Cajanus cajan</name>
    <name type="common">Pigeon pea</name>
    <name type="synonym">Cajanus indicus</name>
    <dbReference type="NCBI Taxonomy" id="3821"/>
    <lineage>
        <taxon>Eukaryota</taxon>
        <taxon>Viridiplantae</taxon>
        <taxon>Streptophyta</taxon>
        <taxon>Embryophyta</taxon>
        <taxon>Tracheophyta</taxon>
        <taxon>Spermatophyta</taxon>
        <taxon>Magnoliopsida</taxon>
        <taxon>eudicotyledons</taxon>
        <taxon>Gunneridae</taxon>
        <taxon>Pentapetalae</taxon>
        <taxon>rosids</taxon>
        <taxon>fabids</taxon>
        <taxon>Fabales</taxon>
        <taxon>Fabaceae</taxon>
        <taxon>Papilionoideae</taxon>
        <taxon>50 kb inversion clade</taxon>
        <taxon>NPAAA clade</taxon>
        <taxon>indigoferoid/millettioid clade</taxon>
        <taxon>Phaseoleae</taxon>
        <taxon>Cajanus</taxon>
    </lineage>
</organism>
<dbReference type="Proteomes" id="UP000075243">
    <property type="component" value="Chromosome 8"/>
</dbReference>
<name>A0A151T3Y3_CAJCA</name>
<dbReference type="AlphaFoldDB" id="A0A151T3Y3"/>
<accession>A0A151T3Y3</accession>
<proteinExistence type="predicted"/>
<keyword evidence="4" id="KW-1185">Reference proteome</keyword>
<dbReference type="EMBL" id="CM003610">
    <property type="protein sequence ID" value="KYP61755.1"/>
    <property type="molecule type" value="Genomic_DNA"/>
</dbReference>
<evidence type="ECO:0000313" key="4">
    <source>
        <dbReference type="Proteomes" id="UP000075243"/>
    </source>
</evidence>
<gene>
    <name evidence="2" type="ORF">KK1_016265</name>
    <name evidence="3" type="ORF">KK1_016267</name>
</gene>
<evidence type="ECO:0000313" key="2">
    <source>
        <dbReference type="EMBL" id="KYP61755.1"/>
    </source>
</evidence>
<dbReference type="EMBL" id="CM003610">
    <property type="protein sequence ID" value="KYP61757.1"/>
    <property type="molecule type" value="Genomic_DNA"/>
</dbReference>
<dbReference type="STRING" id="3821.A0A151T3Y3"/>
<dbReference type="Gramene" id="C.cajan_15802.t">
    <property type="protein sequence ID" value="C.cajan_15802.t.cds1"/>
    <property type="gene ID" value="C.cajan_15802"/>
</dbReference>
<feature type="region of interest" description="Disordered" evidence="1">
    <location>
        <begin position="35"/>
        <end position="64"/>
    </location>
</feature>